<dbReference type="EMBL" id="JAACJN010000299">
    <property type="protein sequence ID" value="KAF5350180.1"/>
    <property type="molecule type" value="Genomic_DNA"/>
</dbReference>
<keyword evidence="2" id="KW-1185">Reference proteome</keyword>
<dbReference type="AlphaFoldDB" id="A0A8H5CYB8"/>
<dbReference type="Proteomes" id="UP000518752">
    <property type="component" value="Unassembled WGS sequence"/>
</dbReference>
<evidence type="ECO:0000313" key="1">
    <source>
        <dbReference type="EMBL" id="KAF5350180.1"/>
    </source>
</evidence>
<accession>A0A8H5CYB8</accession>
<gene>
    <name evidence="1" type="ORF">D9757_013081</name>
</gene>
<comment type="caution">
    <text evidence="1">The sequence shown here is derived from an EMBL/GenBank/DDBJ whole genome shotgun (WGS) entry which is preliminary data.</text>
</comment>
<reference evidence="1 2" key="1">
    <citation type="journal article" date="2020" name="ISME J.">
        <title>Uncovering the hidden diversity of litter-decomposition mechanisms in mushroom-forming fungi.</title>
        <authorList>
            <person name="Floudas D."/>
            <person name="Bentzer J."/>
            <person name="Ahren D."/>
            <person name="Johansson T."/>
            <person name="Persson P."/>
            <person name="Tunlid A."/>
        </authorList>
    </citation>
    <scope>NUCLEOTIDE SEQUENCE [LARGE SCALE GENOMIC DNA]</scope>
    <source>
        <strain evidence="1 2">CBS 406.79</strain>
    </source>
</reference>
<sequence length="140" mass="15388">MKNALFCGFRSRSQTSITTPSLSPPRATATQSYHKKAFPNPRALDPKLDQFCNFSLHLLILVSLGKTAAEIEITFAPVIAPTGFGDIKIPSHYYYGSPDRHTYGWDEVNLQLDEVDRGEVEWGAETDGILNGPEGTEGGM</sequence>
<proteinExistence type="predicted"/>
<dbReference type="OrthoDB" id="202415at2759"/>
<evidence type="ECO:0000313" key="2">
    <source>
        <dbReference type="Proteomes" id="UP000518752"/>
    </source>
</evidence>
<name>A0A8H5CYB8_9AGAR</name>
<protein>
    <submittedName>
        <fullName evidence="1">Uncharacterized protein</fullName>
    </submittedName>
</protein>
<organism evidence="1 2">
    <name type="scientific">Collybiopsis confluens</name>
    <dbReference type="NCBI Taxonomy" id="2823264"/>
    <lineage>
        <taxon>Eukaryota</taxon>
        <taxon>Fungi</taxon>
        <taxon>Dikarya</taxon>
        <taxon>Basidiomycota</taxon>
        <taxon>Agaricomycotina</taxon>
        <taxon>Agaricomycetes</taxon>
        <taxon>Agaricomycetidae</taxon>
        <taxon>Agaricales</taxon>
        <taxon>Marasmiineae</taxon>
        <taxon>Omphalotaceae</taxon>
        <taxon>Collybiopsis</taxon>
    </lineage>
</organism>